<feature type="transmembrane region" description="Helical" evidence="11">
    <location>
        <begin position="251"/>
        <end position="275"/>
    </location>
</feature>
<evidence type="ECO:0000256" key="1">
    <source>
        <dbReference type="ARBA" id="ARBA00003321"/>
    </source>
</evidence>
<evidence type="ECO:0000256" key="8">
    <source>
        <dbReference type="ARBA" id="ARBA00022692"/>
    </source>
</evidence>
<reference evidence="13 14" key="1">
    <citation type="submission" date="2020-08" db="EMBL/GenBank/DDBJ databases">
        <title>Edaphobacter telluris sp. nov. and Acidobacterium dinghuensis sp. nov., two acidobacteria isolated from forest soil.</title>
        <authorList>
            <person name="Fu J."/>
            <person name="Qiu L."/>
        </authorList>
    </citation>
    <scope>NUCLEOTIDE SEQUENCE [LARGE SCALE GENOMIC DNA]</scope>
    <source>
        <strain evidence="13">4Y35</strain>
    </source>
</reference>
<dbReference type="PANTHER" id="PTHR43702">
    <property type="entry name" value="L-FUCOSE-PROTON SYMPORTER"/>
    <property type="match status" value="1"/>
</dbReference>
<feature type="transmembrane region" description="Helical" evidence="11">
    <location>
        <begin position="402"/>
        <end position="421"/>
    </location>
</feature>
<evidence type="ECO:0000256" key="10">
    <source>
        <dbReference type="ARBA" id="ARBA00023136"/>
    </source>
</evidence>
<keyword evidence="7" id="KW-0762">Sugar transport</keyword>
<dbReference type="Pfam" id="PF07690">
    <property type="entry name" value="MFS_1"/>
    <property type="match status" value="1"/>
</dbReference>
<dbReference type="NCBIfam" id="TIGR01272">
    <property type="entry name" value="gluP"/>
    <property type="match status" value="1"/>
</dbReference>
<dbReference type="GO" id="GO:1904659">
    <property type="term" value="P:D-glucose transmembrane transport"/>
    <property type="evidence" value="ECO:0007669"/>
    <property type="project" value="InterPro"/>
</dbReference>
<evidence type="ECO:0000256" key="11">
    <source>
        <dbReference type="SAM" id="Phobius"/>
    </source>
</evidence>
<dbReference type="GO" id="GO:0055056">
    <property type="term" value="F:D-glucose transmembrane transporter activity"/>
    <property type="evidence" value="ECO:0007669"/>
    <property type="project" value="InterPro"/>
</dbReference>
<dbReference type="PROSITE" id="PS50850">
    <property type="entry name" value="MFS"/>
    <property type="match status" value="1"/>
</dbReference>
<comment type="function">
    <text evidence="1">Intake of glucose and galactose.</text>
</comment>
<evidence type="ECO:0000256" key="7">
    <source>
        <dbReference type="ARBA" id="ARBA00022597"/>
    </source>
</evidence>
<dbReference type="PANTHER" id="PTHR43702:SF3">
    <property type="entry name" value="PROTEIN TSGA"/>
    <property type="match status" value="1"/>
</dbReference>
<evidence type="ECO:0000256" key="2">
    <source>
        <dbReference type="ARBA" id="ARBA00004429"/>
    </source>
</evidence>
<dbReference type="InterPro" id="IPR011701">
    <property type="entry name" value="MFS"/>
</dbReference>
<feature type="transmembrane region" description="Helical" evidence="11">
    <location>
        <begin position="378"/>
        <end position="396"/>
    </location>
</feature>
<feature type="domain" description="Major facilitator superfamily (MFS) profile" evidence="12">
    <location>
        <begin position="23"/>
        <end position="433"/>
    </location>
</feature>
<keyword evidence="6" id="KW-0997">Cell inner membrane</keyword>
<keyword evidence="8 11" id="KW-0812">Transmembrane</keyword>
<evidence type="ECO:0000256" key="6">
    <source>
        <dbReference type="ARBA" id="ARBA00022519"/>
    </source>
</evidence>
<evidence type="ECO:0000259" key="12">
    <source>
        <dbReference type="PROSITE" id="PS50850"/>
    </source>
</evidence>
<evidence type="ECO:0000256" key="4">
    <source>
        <dbReference type="ARBA" id="ARBA00022448"/>
    </source>
</evidence>
<dbReference type="Gene3D" id="1.20.1250.20">
    <property type="entry name" value="MFS general substrate transporter like domains"/>
    <property type="match status" value="2"/>
</dbReference>
<feature type="transmembrane region" description="Helical" evidence="11">
    <location>
        <begin position="23"/>
        <end position="44"/>
    </location>
</feature>
<dbReference type="KEGG" id="adin:H7849_25685"/>
<evidence type="ECO:0000256" key="3">
    <source>
        <dbReference type="ARBA" id="ARBA00009120"/>
    </source>
</evidence>
<keyword evidence="5" id="KW-1003">Cell membrane</keyword>
<feature type="transmembrane region" description="Helical" evidence="11">
    <location>
        <begin position="205"/>
        <end position="226"/>
    </location>
</feature>
<organism evidence="13 14">
    <name type="scientific">Alloacidobacterium dinghuense</name>
    <dbReference type="NCBI Taxonomy" id="2763107"/>
    <lineage>
        <taxon>Bacteria</taxon>
        <taxon>Pseudomonadati</taxon>
        <taxon>Acidobacteriota</taxon>
        <taxon>Terriglobia</taxon>
        <taxon>Terriglobales</taxon>
        <taxon>Acidobacteriaceae</taxon>
        <taxon>Alloacidobacterium</taxon>
    </lineage>
</organism>
<proteinExistence type="inferred from homology"/>
<feature type="transmembrane region" description="Helical" evidence="11">
    <location>
        <begin position="56"/>
        <end position="73"/>
    </location>
</feature>
<keyword evidence="9 11" id="KW-1133">Transmembrane helix</keyword>
<dbReference type="GO" id="GO:0005354">
    <property type="term" value="F:galactose transmembrane transporter activity"/>
    <property type="evidence" value="ECO:0007669"/>
    <property type="project" value="InterPro"/>
</dbReference>
<protein>
    <submittedName>
        <fullName evidence="13">Sugar MFS transporter</fullName>
    </submittedName>
</protein>
<feature type="transmembrane region" description="Helical" evidence="11">
    <location>
        <begin position="85"/>
        <end position="105"/>
    </location>
</feature>
<dbReference type="InterPro" id="IPR050375">
    <property type="entry name" value="MFS_TsgA-like"/>
</dbReference>
<feature type="transmembrane region" description="Helical" evidence="11">
    <location>
        <begin position="319"/>
        <end position="336"/>
    </location>
</feature>
<feature type="transmembrane region" description="Helical" evidence="11">
    <location>
        <begin position="287"/>
        <end position="307"/>
    </location>
</feature>
<dbReference type="InterPro" id="IPR005964">
    <property type="entry name" value="Glc/Gal_transptr_bac"/>
</dbReference>
<dbReference type="EMBL" id="CP060394">
    <property type="protein sequence ID" value="QNI32329.1"/>
    <property type="molecule type" value="Genomic_DNA"/>
</dbReference>
<dbReference type="AlphaFoldDB" id="A0A7G8BIF9"/>
<dbReference type="InterPro" id="IPR020846">
    <property type="entry name" value="MFS_dom"/>
</dbReference>
<accession>A0A7G8BIF9</accession>
<dbReference type="InterPro" id="IPR036259">
    <property type="entry name" value="MFS_trans_sf"/>
</dbReference>
<evidence type="ECO:0000313" key="13">
    <source>
        <dbReference type="EMBL" id="QNI32329.1"/>
    </source>
</evidence>
<keyword evidence="4" id="KW-0813">Transport</keyword>
<name>A0A7G8BIF9_9BACT</name>
<comment type="similarity">
    <text evidence="3">Belongs to the major facilitator superfamily. FHS transporter (TC 2.A.1.7) family.</text>
</comment>
<dbReference type="CDD" id="cd17394">
    <property type="entry name" value="MFS_FucP_like"/>
    <property type="match status" value="1"/>
</dbReference>
<dbReference type="GO" id="GO:0005886">
    <property type="term" value="C:plasma membrane"/>
    <property type="evidence" value="ECO:0007669"/>
    <property type="project" value="UniProtKB-SubCell"/>
</dbReference>
<keyword evidence="10 11" id="KW-0472">Membrane</keyword>
<dbReference type="SUPFAM" id="SSF103473">
    <property type="entry name" value="MFS general substrate transporter"/>
    <property type="match status" value="1"/>
</dbReference>
<feature type="transmembrane region" description="Helical" evidence="11">
    <location>
        <begin position="342"/>
        <end position="366"/>
    </location>
</feature>
<keyword evidence="14" id="KW-1185">Reference proteome</keyword>
<sequence>MAITNVSSSSVTTHAPGGTNRSAMAMVTTLFFMWGFLTSLNDILIPHLKSIFSLNYAEAMLVQFVFFCAYAAFGIPSGKVVEWIGYQRTMVAGLFTMCVGALLFIPAASVPSFALFLAALIVLAAGITALQVAANPYVSVLGPAETASSRLNLTQAFNSLGTVIGPLLGGLLILGKAAKHTEDVSTLSPQELHLYRLQEAATVKFPYVAIALALVILGLAIALFKFPRLDATKDYRPMGDKKDSMWRHRHVVLGAVGIFVYVGAEVAIGSFLINYFGQKEIGGLTPLAASALVPFYWGGAMIGRFIGSAILQKVQTGKLLALCAVVAALLVITSMLTFGHVAIWSILLVGLFNSIMFPSIFTLGIAEMGPLTGEASGLLVTAIVGGAIIPEIQGILADHIGIHHAFVLPILCYLFIAYYGLKGSKVLSSESTY</sequence>
<comment type="subcellular location">
    <subcellularLocation>
        <location evidence="2">Cell inner membrane</location>
        <topology evidence="2">Multi-pass membrane protein</topology>
    </subcellularLocation>
</comment>
<evidence type="ECO:0000313" key="14">
    <source>
        <dbReference type="Proteomes" id="UP000515312"/>
    </source>
</evidence>
<feature type="transmembrane region" description="Helical" evidence="11">
    <location>
        <begin position="112"/>
        <end position="134"/>
    </location>
</feature>
<dbReference type="RefSeq" id="WP_186743284.1">
    <property type="nucleotide sequence ID" value="NZ_CP060394.1"/>
</dbReference>
<evidence type="ECO:0000256" key="9">
    <source>
        <dbReference type="ARBA" id="ARBA00022989"/>
    </source>
</evidence>
<gene>
    <name evidence="13" type="ORF">H7849_25685</name>
</gene>
<evidence type="ECO:0000256" key="5">
    <source>
        <dbReference type="ARBA" id="ARBA00022475"/>
    </source>
</evidence>
<dbReference type="Proteomes" id="UP000515312">
    <property type="component" value="Chromosome"/>
</dbReference>